<accession>A0ABV7AU69</accession>
<comment type="caution">
    <text evidence="1">The sequence shown here is derived from an EMBL/GenBank/DDBJ whole genome shotgun (WGS) entry which is preliminary data.</text>
</comment>
<evidence type="ECO:0000313" key="1">
    <source>
        <dbReference type="EMBL" id="MFC2972292.1"/>
    </source>
</evidence>
<sequence length="119" mass="14130">MFEPGHVHRAVEKNEFNPQGFTVDVYYDVREDPTEGKMLHMRMEGDIDGRHFADECELYRDVAYDFMRALNQIAVRNGFNPRQGPVLRDHREYDAMYHDIRTKLDLKPGEPINFDHLNF</sequence>
<organism evidence="1 2">
    <name type="scientific">Azotobacter bryophylli</name>
    <dbReference type="NCBI Taxonomy" id="1986537"/>
    <lineage>
        <taxon>Bacteria</taxon>
        <taxon>Pseudomonadati</taxon>
        <taxon>Pseudomonadota</taxon>
        <taxon>Gammaproteobacteria</taxon>
        <taxon>Pseudomonadales</taxon>
        <taxon>Pseudomonadaceae</taxon>
        <taxon>Azotobacter</taxon>
    </lineage>
</organism>
<dbReference type="RefSeq" id="WP_377813936.1">
    <property type="nucleotide sequence ID" value="NZ_JBHRSJ010000016.1"/>
</dbReference>
<dbReference type="EMBL" id="JBHRSJ010000016">
    <property type="protein sequence ID" value="MFC2972292.1"/>
    <property type="molecule type" value="Genomic_DNA"/>
</dbReference>
<name>A0ABV7AU69_9GAMM</name>
<reference evidence="2" key="1">
    <citation type="journal article" date="2019" name="Int. J. Syst. Evol. Microbiol.">
        <title>The Global Catalogue of Microorganisms (GCM) 10K type strain sequencing project: providing services to taxonomists for standard genome sequencing and annotation.</title>
        <authorList>
            <consortium name="The Broad Institute Genomics Platform"/>
            <consortium name="The Broad Institute Genome Sequencing Center for Infectious Disease"/>
            <person name="Wu L."/>
            <person name="Ma J."/>
        </authorList>
    </citation>
    <scope>NUCLEOTIDE SEQUENCE [LARGE SCALE GENOMIC DNA]</scope>
    <source>
        <strain evidence="2">KCTC 62195</strain>
    </source>
</reference>
<keyword evidence="2" id="KW-1185">Reference proteome</keyword>
<gene>
    <name evidence="1" type="ORF">ACFOJE_08740</name>
</gene>
<dbReference type="InterPro" id="IPR032024">
    <property type="entry name" value="DUF5064"/>
</dbReference>
<protein>
    <submittedName>
        <fullName evidence="1">DUF5064 family protein</fullName>
    </submittedName>
</protein>
<evidence type="ECO:0000313" key="2">
    <source>
        <dbReference type="Proteomes" id="UP001595457"/>
    </source>
</evidence>
<proteinExistence type="predicted"/>
<dbReference type="Pfam" id="PF16703">
    <property type="entry name" value="DUF5064"/>
    <property type="match status" value="1"/>
</dbReference>
<dbReference type="Gene3D" id="3.30.160.370">
    <property type="entry name" value="Domain of unknown function DUF5064"/>
    <property type="match status" value="1"/>
</dbReference>
<dbReference type="Proteomes" id="UP001595457">
    <property type="component" value="Unassembled WGS sequence"/>
</dbReference>